<sequence length="159" mass="17995">MLSYLNQNYAVTRLLKTTIKWTQYIHDINMEKWAYSVVIDYEIQISAMGKQGAVIAQVGNIEIYDSQISFTFDGLGTGIINNAQIIIISQSKIELSYTNQESLFICSTGKFISIIESKMIGVNTKALVEHYEIFYVYESCVTGVDNCQLCTDKNINECL</sequence>
<dbReference type="Proteomes" id="UP001642409">
    <property type="component" value="Unassembled WGS sequence"/>
</dbReference>
<keyword evidence="3" id="KW-1185">Reference proteome</keyword>
<dbReference type="EMBL" id="CAXDID020000006">
    <property type="protein sequence ID" value="CAL5975102.1"/>
    <property type="molecule type" value="Genomic_DNA"/>
</dbReference>
<dbReference type="EMBL" id="CATOUU010000386">
    <property type="protein sequence ID" value="CAI9927710.1"/>
    <property type="molecule type" value="Genomic_DNA"/>
</dbReference>
<reference evidence="2 3" key="2">
    <citation type="submission" date="2024-07" db="EMBL/GenBank/DDBJ databases">
        <authorList>
            <person name="Akdeniz Z."/>
        </authorList>
    </citation>
    <scope>NUCLEOTIDE SEQUENCE [LARGE SCALE GENOMIC DNA]</scope>
</reference>
<comment type="caution">
    <text evidence="1">The sequence shown here is derived from an EMBL/GenBank/DDBJ whole genome shotgun (WGS) entry which is preliminary data.</text>
</comment>
<name>A0AA86NWX5_9EUKA</name>
<evidence type="ECO:0000313" key="1">
    <source>
        <dbReference type="EMBL" id="CAI9927710.1"/>
    </source>
</evidence>
<protein>
    <submittedName>
        <fullName evidence="2">Hypothetical_protein</fullName>
    </submittedName>
</protein>
<proteinExistence type="predicted"/>
<gene>
    <name evidence="1" type="ORF">HINF_LOCUS15355</name>
    <name evidence="2" type="ORF">HINF_LOCUS3164</name>
</gene>
<organism evidence="1">
    <name type="scientific">Hexamita inflata</name>
    <dbReference type="NCBI Taxonomy" id="28002"/>
    <lineage>
        <taxon>Eukaryota</taxon>
        <taxon>Metamonada</taxon>
        <taxon>Diplomonadida</taxon>
        <taxon>Hexamitidae</taxon>
        <taxon>Hexamitinae</taxon>
        <taxon>Hexamita</taxon>
    </lineage>
</organism>
<accession>A0AA86NWX5</accession>
<evidence type="ECO:0000313" key="2">
    <source>
        <dbReference type="EMBL" id="CAL5975102.1"/>
    </source>
</evidence>
<reference evidence="1" key="1">
    <citation type="submission" date="2023-06" db="EMBL/GenBank/DDBJ databases">
        <authorList>
            <person name="Kurt Z."/>
        </authorList>
    </citation>
    <scope>NUCLEOTIDE SEQUENCE</scope>
</reference>
<dbReference type="AlphaFoldDB" id="A0AA86NWX5"/>
<evidence type="ECO:0000313" key="3">
    <source>
        <dbReference type="Proteomes" id="UP001642409"/>
    </source>
</evidence>